<dbReference type="AlphaFoldDB" id="A0A5J5ED86"/>
<dbReference type="Proteomes" id="UP000326924">
    <property type="component" value="Unassembled WGS sequence"/>
</dbReference>
<evidence type="ECO:0000256" key="2">
    <source>
        <dbReference type="SAM" id="MobiDB-lite"/>
    </source>
</evidence>
<proteinExistence type="predicted"/>
<accession>A0A5J5ED86</accession>
<comment type="caution">
    <text evidence="3">The sequence shown here is derived from an EMBL/GenBank/DDBJ whole genome shotgun (WGS) entry which is preliminary data.</text>
</comment>
<evidence type="ECO:0000313" key="4">
    <source>
        <dbReference type="Proteomes" id="UP000326924"/>
    </source>
</evidence>
<keyword evidence="4" id="KW-1185">Reference proteome</keyword>
<feature type="compositionally biased region" description="Basic and acidic residues" evidence="2">
    <location>
        <begin position="1"/>
        <end position="11"/>
    </location>
</feature>
<dbReference type="InParanoid" id="A0A5J5ED86"/>
<name>A0A5J5ED86_9PEZI</name>
<evidence type="ECO:0000256" key="1">
    <source>
        <dbReference type="SAM" id="Coils"/>
    </source>
</evidence>
<feature type="compositionally biased region" description="Acidic residues" evidence="2">
    <location>
        <begin position="124"/>
        <end position="143"/>
    </location>
</feature>
<feature type="region of interest" description="Disordered" evidence="2">
    <location>
        <begin position="116"/>
        <end position="148"/>
    </location>
</feature>
<sequence length="506" mass="55257">MRQSRKGDKKPPSSTTTMASKSASPGGRSQAFSWTETGKAIQAAETTAKAAETIAKAIQAAEAAARTAETTAKAAKAAAKAAEQAELEVDRHMEYWSGMQQGVGEGMELLQQWRRRKTRRRHEEEEEKEEEEKGEDGGDDSDNSDLLYAPPLRKRTSTLSPMAKRLKLVVSTSASGQVKKKQRRLVLGLPLSMAQKKILEGLLSRATDSKEKKALSADNIAKRIRLLESHPKAFLDHMETQRRRGGSLGVQRIAMAGDGASIDDAVVSQDEFGRTLARRGSMPGGPIISDLQPRQKTWASRIADGEALDHLDSSPRLSFLLMLAAKAAGLGHKVLILSHSGVTIAVAKDFLVKSPSGGVYTVMSLENPLVPLVERRDMMQKFPDSIWLVRACDEIFAGLEELNSFDCIFLMETGMPGYDLVGERGTKALDTWFNQEAVVYSFQTMMVDGDGESEELLTAVGGFRHDPTTTGTASLDDHTLNTPKLLVELRSLLSQAKFQVVVRKGC</sequence>
<feature type="region of interest" description="Disordered" evidence="2">
    <location>
        <begin position="1"/>
        <end position="31"/>
    </location>
</feature>
<evidence type="ECO:0000313" key="3">
    <source>
        <dbReference type="EMBL" id="KAA8893049.1"/>
    </source>
</evidence>
<gene>
    <name evidence="3" type="ORF">FN846DRAFT_577916</name>
</gene>
<dbReference type="OrthoDB" id="10658355at2759"/>
<protein>
    <submittedName>
        <fullName evidence="3">Uncharacterized protein</fullName>
    </submittedName>
</protein>
<organism evidence="3 4">
    <name type="scientific">Sphaerosporella brunnea</name>
    <dbReference type="NCBI Taxonomy" id="1250544"/>
    <lineage>
        <taxon>Eukaryota</taxon>
        <taxon>Fungi</taxon>
        <taxon>Dikarya</taxon>
        <taxon>Ascomycota</taxon>
        <taxon>Pezizomycotina</taxon>
        <taxon>Pezizomycetes</taxon>
        <taxon>Pezizales</taxon>
        <taxon>Pyronemataceae</taxon>
        <taxon>Sphaerosporella</taxon>
    </lineage>
</organism>
<keyword evidence="1" id="KW-0175">Coiled coil</keyword>
<reference evidence="3 4" key="1">
    <citation type="submission" date="2019-09" db="EMBL/GenBank/DDBJ databases">
        <title>Draft genome of the ectomycorrhizal ascomycete Sphaerosporella brunnea.</title>
        <authorList>
            <consortium name="DOE Joint Genome Institute"/>
            <person name="Benucci G.M."/>
            <person name="Marozzi G."/>
            <person name="Antonielli L."/>
            <person name="Sanchez S."/>
            <person name="Marco P."/>
            <person name="Wang X."/>
            <person name="Falini L.B."/>
            <person name="Barry K."/>
            <person name="Haridas S."/>
            <person name="Lipzen A."/>
            <person name="Labutti K."/>
            <person name="Grigoriev I.V."/>
            <person name="Murat C."/>
            <person name="Martin F."/>
            <person name="Albertini E."/>
            <person name="Donnini D."/>
            <person name="Bonito G."/>
        </authorList>
    </citation>
    <scope>NUCLEOTIDE SEQUENCE [LARGE SCALE GENOMIC DNA]</scope>
    <source>
        <strain evidence="3 4">Sb_GMNB300</strain>
    </source>
</reference>
<feature type="coiled-coil region" evidence="1">
    <location>
        <begin position="58"/>
        <end position="85"/>
    </location>
</feature>
<feature type="compositionally biased region" description="Low complexity" evidence="2">
    <location>
        <begin position="12"/>
        <end position="25"/>
    </location>
</feature>
<dbReference type="EMBL" id="VXIS01000515">
    <property type="protein sequence ID" value="KAA8893049.1"/>
    <property type="molecule type" value="Genomic_DNA"/>
</dbReference>